<sequence length="71" mass="7896">MGTAPSFTPVKFWAAEFKCGRKRLGDVERSGHPNTATADENIAKAHQMMLDDRQIKAENATLPEEKQNPDP</sequence>
<comment type="caution">
    <text evidence="1">The sequence shown here is derived from an EMBL/GenBank/DDBJ whole genome shotgun (WGS) entry which is preliminary data.</text>
</comment>
<proteinExistence type="predicted"/>
<gene>
    <name evidence="1" type="ORF">TNCV_2349791</name>
</gene>
<organism evidence="1 2">
    <name type="scientific">Trichonephila clavipes</name>
    <name type="common">Golden silk orbweaver</name>
    <name type="synonym">Nephila clavipes</name>
    <dbReference type="NCBI Taxonomy" id="2585209"/>
    <lineage>
        <taxon>Eukaryota</taxon>
        <taxon>Metazoa</taxon>
        <taxon>Ecdysozoa</taxon>
        <taxon>Arthropoda</taxon>
        <taxon>Chelicerata</taxon>
        <taxon>Arachnida</taxon>
        <taxon>Araneae</taxon>
        <taxon>Araneomorphae</taxon>
        <taxon>Entelegynae</taxon>
        <taxon>Araneoidea</taxon>
        <taxon>Nephilidae</taxon>
        <taxon>Trichonephila</taxon>
    </lineage>
</organism>
<name>A0A8X6SMB1_TRICX</name>
<protein>
    <submittedName>
        <fullName evidence="1">Uncharacterized protein</fullName>
    </submittedName>
</protein>
<accession>A0A8X6SMB1</accession>
<evidence type="ECO:0000313" key="1">
    <source>
        <dbReference type="EMBL" id="GFY16334.1"/>
    </source>
</evidence>
<keyword evidence="2" id="KW-1185">Reference proteome</keyword>
<dbReference type="EMBL" id="BMAU01021338">
    <property type="protein sequence ID" value="GFY16334.1"/>
    <property type="molecule type" value="Genomic_DNA"/>
</dbReference>
<dbReference type="Proteomes" id="UP000887159">
    <property type="component" value="Unassembled WGS sequence"/>
</dbReference>
<dbReference type="AlphaFoldDB" id="A0A8X6SMB1"/>
<evidence type="ECO:0000313" key="2">
    <source>
        <dbReference type="Proteomes" id="UP000887159"/>
    </source>
</evidence>
<reference evidence="1" key="1">
    <citation type="submission" date="2020-08" db="EMBL/GenBank/DDBJ databases">
        <title>Multicomponent nature underlies the extraordinary mechanical properties of spider dragline silk.</title>
        <authorList>
            <person name="Kono N."/>
            <person name="Nakamura H."/>
            <person name="Mori M."/>
            <person name="Yoshida Y."/>
            <person name="Ohtoshi R."/>
            <person name="Malay A.D."/>
            <person name="Moran D.A.P."/>
            <person name="Tomita M."/>
            <person name="Numata K."/>
            <person name="Arakawa K."/>
        </authorList>
    </citation>
    <scope>NUCLEOTIDE SEQUENCE</scope>
</reference>